<organism evidence="1 2">
    <name type="scientific">Spirosoma sordidisoli</name>
    <dbReference type="NCBI Taxonomy" id="2502893"/>
    <lineage>
        <taxon>Bacteria</taxon>
        <taxon>Pseudomonadati</taxon>
        <taxon>Bacteroidota</taxon>
        <taxon>Cytophagia</taxon>
        <taxon>Cytophagales</taxon>
        <taxon>Cytophagaceae</taxon>
        <taxon>Spirosoma</taxon>
    </lineage>
</organism>
<accession>A0A4Q2UJE8</accession>
<keyword evidence="2" id="KW-1185">Reference proteome</keyword>
<dbReference type="RefSeq" id="WP_129601805.1">
    <property type="nucleotide sequence ID" value="NZ_SBLB01000003.1"/>
</dbReference>
<comment type="caution">
    <text evidence="1">The sequence shown here is derived from an EMBL/GenBank/DDBJ whole genome shotgun (WGS) entry which is preliminary data.</text>
</comment>
<proteinExistence type="predicted"/>
<reference evidence="1 2" key="1">
    <citation type="submission" date="2019-01" db="EMBL/GenBank/DDBJ databases">
        <title>Spirosoma flava sp. nov., a propanil-degrading bacterium isolated from herbicide-contaminated soil.</title>
        <authorList>
            <person name="Zhang L."/>
            <person name="Jiang J.-D."/>
        </authorList>
    </citation>
    <scope>NUCLEOTIDE SEQUENCE [LARGE SCALE GENOMIC DNA]</scope>
    <source>
        <strain evidence="1 2">TY50</strain>
    </source>
</reference>
<dbReference type="AlphaFoldDB" id="A0A4Q2UJE8"/>
<evidence type="ECO:0000313" key="2">
    <source>
        <dbReference type="Proteomes" id="UP000290407"/>
    </source>
</evidence>
<dbReference type="EMBL" id="SBLB01000003">
    <property type="protein sequence ID" value="RYC69607.1"/>
    <property type="molecule type" value="Genomic_DNA"/>
</dbReference>
<gene>
    <name evidence="1" type="ORF">EQG79_13470</name>
</gene>
<dbReference type="Proteomes" id="UP000290407">
    <property type="component" value="Unassembled WGS sequence"/>
</dbReference>
<evidence type="ECO:0000313" key="1">
    <source>
        <dbReference type="EMBL" id="RYC69607.1"/>
    </source>
</evidence>
<protein>
    <submittedName>
        <fullName evidence="1">Uncharacterized protein</fullName>
    </submittedName>
</protein>
<sequence>MNTDNPDDKHMPLLLAIKAEVSFGQQISAWTARVEVAGKGTVHIKYVRKAYHVNGCGLNFSTPNYKTVAELINDILPSPHTDGDSLNMEPIP</sequence>
<name>A0A4Q2UJE8_9BACT</name>